<gene>
    <name evidence="1" type="ORF">CSOJ01_09606</name>
</gene>
<protein>
    <submittedName>
        <fullName evidence="1">Uncharacterized protein</fullName>
    </submittedName>
</protein>
<accession>A0A8H6J2J4</accession>
<evidence type="ECO:0000313" key="2">
    <source>
        <dbReference type="Proteomes" id="UP000652219"/>
    </source>
</evidence>
<organism evidence="1 2">
    <name type="scientific">Colletotrichum sojae</name>
    <dbReference type="NCBI Taxonomy" id="2175907"/>
    <lineage>
        <taxon>Eukaryota</taxon>
        <taxon>Fungi</taxon>
        <taxon>Dikarya</taxon>
        <taxon>Ascomycota</taxon>
        <taxon>Pezizomycotina</taxon>
        <taxon>Sordariomycetes</taxon>
        <taxon>Hypocreomycetidae</taxon>
        <taxon>Glomerellales</taxon>
        <taxon>Glomerellaceae</taxon>
        <taxon>Colletotrichum</taxon>
        <taxon>Colletotrichum orchidearum species complex</taxon>
    </lineage>
</organism>
<sequence>MRRFVDVQTTFDEREESRYWEVCAIRHTACCVSGREEVSCR</sequence>
<dbReference type="AlphaFoldDB" id="A0A8H6J2J4"/>
<keyword evidence="2" id="KW-1185">Reference proteome</keyword>
<evidence type="ECO:0000313" key="1">
    <source>
        <dbReference type="EMBL" id="KAF6805284.1"/>
    </source>
</evidence>
<proteinExistence type="predicted"/>
<dbReference type="EMBL" id="WIGN01000186">
    <property type="protein sequence ID" value="KAF6805284.1"/>
    <property type="molecule type" value="Genomic_DNA"/>
</dbReference>
<dbReference type="Proteomes" id="UP000652219">
    <property type="component" value="Unassembled WGS sequence"/>
</dbReference>
<comment type="caution">
    <text evidence="1">The sequence shown here is derived from an EMBL/GenBank/DDBJ whole genome shotgun (WGS) entry which is preliminary data.</text>
</comment>
<name>A0A8H6J2J4_9PEZI</name>
<reference evidence="1 2" key="1">
    <citation type="journal article" date="2020" name="Phytopathology">
        <title>Genome Sequence Resources of Colletotrichum truncatum, C. plurivorum, C. musicola, and C. sojae: Four Species Pathogenic to Soybean (Glycine max).</title>
        <authorList>
            <person name="Rogerio F."/>
            <person name="Boufleur T.R."/>
            <person name="Ciampi-Guillardi M."/>
            <person name="Sukno S.A."/>
            <person name="Thon M.R."/>
            <person name="Massola Junior N.S."/>
            <person name="Baroncelli R."/>
        </authorList>
    </citation>
    <scope>NUCLEOTIDE SEQUENCE [LARGE SCALE GENOMIC DNA]</scope>
    <source>
        <strain evidence="1 2">LFN0009</strain>
    </source>
</reference>